<organism evidence="5">
    <name type="scientific">Pseudogymnoascus destructans</name>
    <dbReference type="NCBI Taxonomy" id="655981"/>
    <lineage>
        <taxon>Eukaryota</taxon>
        <taxon>Fungi</taxon>
        <taxon>Dikarya</taxon>
        <taxon>Ascomycota</taxon>
        <taxon>Pezizomycotina</taxon>
        <taxon>Leotiomycetes</taxon>
        <taxon>Thelebolales</taxon>
        <taxon>Thelebolaceae</taxon>
        <taxon>Pseudogymnoascus</taxon>
    </lineage>
</organism>
<dbReference type="InterPro" id="IPR021858">
    <property type="entry name" value="Fun_TF"/>
</dbReference>
<dbReference type="Proteomes" id="UP000077154">
    <property type="component" value="Unassembled WGS sequence"/>
</dbReference>
<feature type="region of interest" description="Disordered" evidence="3">
    <location>
        <begin position="1"/>
        <end position="48"/>
    </location>
</feature>
<dbReference type="SUPFAM" id="SSF57701">
    <property type="entry name" value="Zn2/Cys6 DNA-binding domain"/>
    <property type="match status" value="1"/>
</dbReference>
<dbReference type="InterPro" id="IPR036864">
    <property type="entry name" value="Zn2-C6_fun-type_DNA-bd_sf"/>
</dbReference>
<dbReference type="PROSITE" id="PS00463">
    <property type="entry name" value="ZN2_CY6_FUNGAL_1"/>
    <property type="match status" value="1"/>
</dbReference>
<dbReference type="Pfam" id="PF11951">
    <property type="entry name" value="Fungal_trans_2"/>
    <property type="match status" value="1"/>
</dbReference>
<dbReference type="Pfam" id="PF00172">
    <property type="entry name" value="Zn_clus"/>
    <property type="match status" value="1"/>
</dbReference>
<dbReference type="CDD" id="cd00067">
    <property type="entry name" value="GAL4"/>
    <property type="match status" value="1"/>
</dbReference>
<sequence length="672" mass="73667">MSLTSSSISMTRSNPTTMTVAQPRPKPASKASSTHQNRSKAQMHRRSRTGCYTCRLRRKKCDEGSPCCSACKNLGLECNYKRPMWWSNGDSRRHQKDAIKMIIKRKKLSEKASQILPPGADTPPGLSHSLPTSATYSDSIDRTRSGSADSTFSLDFNFDVAPGIASYDAYNAQVHSSHAQYAPLYSEFAPYEVGVKTEREVLMEDGLTRRESTVSTFSTFHTPQEYHPSQDASLSSYKGEGEYLDDMYFERRASMPEELTASFFDSPDVISAPGHPLLPDLEQSDESLLGHFIQNVLPSIFPVLEANVSAPTLSDLILPALETNKSYLHCALNISAQHYKSTVTAHDNSDAIDADIMRHRQAGIRELCASIGRNEPTEQILDTTLGMIFLQCAVGRVDEALPDVSWHQHFHAASDLVHKLDLPAQATSNTASAPFNMTLMAWIDILGAALAGRSPTFADTYREKNFSSTSLGLRELTGCDDRVMFLISEIACLEGLKHSGMGMDVLCSYITTLGEHITHTESSAMSLKNPFDHSGALDADQLSINITAAFRIAARIYLCSLVPGFSPAQESCVRLVDNLTRVLAYIPAGAHGFDKSMVWVYLMGGAVSTAGSSFRAFFDARVADLGDAAGCGSFGRVACLLREVWARADAQPEGVVSWRDVMQSKGWDFLLI</sequence>
<feature type="domain" description="Zn(2)-C6 fungal-type" evidence="4">
    <location>
        <begin position="50"/>
        <end position="80"/>
    </location>
</feature>
<feature type="region of interest" description="Disordered" evidence="3">
    <location>
        <begin position="114"/>
        <end position="142"/>
    </location>
</feature>
<dbReference type="VEuPathDB" id="FungiDB:GMDG_04129"/>
<dbReference type="GO" id="GO:0000981">
    <property type="term" value="F:DNA-binding transcription factor activity, RNA polymerase II-specific"/>
    <property type="evidence" value="ECO:0007669"/>
    <property type="project" value="InterPro"/>
</dbReference>
<evidence type="ECO:0000259" key="4">
    <source>
        <dbReference type="PROSITE" id="PS50048"/>
    </source>
</evidence>
<dbReference type="PANTHER" id="PTHR37534:SF12">
    <property type="entry name" value="ZN(2)-C6 FUNGAL-TYPE DOMAIN-CONTAINING PROTEIN"/>
    <property type="match status" value="1"/>
</dbReference>
<dbReference type="InterPro" id="IPR001138">
    <property type="entry name" value="Zn2Cys6_DnaBD"/>
</dbReference>
<evidence type="ECO:0000313" key="5">
    <source>
        <dbReference type="EMBL" id="OAF56766.1"/>
    </source>
</evidence>
<feature type="compositionally biased region" description="Low complexity" evidence="3">
    <location>
        <begin position="1"/>
        <end position="13"/>
    </location>
</feature>
<comment type="subcellular location">
    <subcellularLocation>
        <location evidence="1">Nucleus</location>
    </subcellularLocation>
</comment>
<evidence type="ECO:0000256" key="1">
    <source>
        <dbReference type="ARBA" id="ARBA00004123"/>
    </source>
</evidence>
<dbReference type="GeneID" id="36290059"/>
<dbReference type="GO" id="GO:0005634">
    <property type="term" value="C:nucleus"/>
    <property type="evidence" value="ECO:0007669"/>
    <property type="project" value="UniProtKB-SubCell"/>
</dbReference>
<evidence type="ECO:0000256" key="3">
    <source>
        <dbReference type="SAM" id="MobiDB-lite"/>
    </source>
</evidence>
<dbReference type="GO" id="GO:0008270">
    <property type="term" value="F:zinc ion binding"/>
    <property type="evidence" value="ECO:0007669"/>
    <property type="project" value="InterPro"/>
</dbReference>
<evidence type="ECO:0000256" key="2">
    <source>
        <dbReference type="ARBA" id="ARBA00023242"/>
    </source>
</evidence>
<reference evidence="5" key="1">
    <citation type="submission" date="2016-03" db="EMBL/GenBank/DDBJ databases">
        <title>Updated assembly of Pseudogymnoascus destructans, the fungus causing white-nose syndrome of bats.</title>
        <authorList>
            <person name="Palmer J.M."/>
            <person name="Drees K.P."/>
            <person name="Foster J.T."/>
            <person name="Lindner D.L."/>
        </authorList>
    </citation>
    <scope>NUCLEOTIDE SEQUENCE [LARGE SCALE GENOMIC DNA]</scope>
    <source>
        <strain evidence="5">20631-21</strain>
    </source>
</reference>
<name>A0A177A3K1_9PEZI</name>
<feature type="compositionally biased region" description="Basic residues" evidence="3">
    <location>
        <begin position="37"/>
        <end position="48"/>
    </location>
</feature>
<dbReference type="eggNOG" id="ENOG502RX7Y">
    <property type="taxonomic scope" value="Eukaryota"/>
</dbReference>
<proteinExistence type="predicted"/>
<dbReference type="OrthoDB" id="5294180at2759"/>
<dbReference type="Gene3D" id="4.10.240.10">
    <property type="entry name" value="Zn(2)-C6 fungal-type DNA-binding domain"/>
    <property type="match status" value="1"/>
</dbReference>
<gene>
    <name evidence="5" type="ORF">VC83_07009</name>
</gene>
<dbReference type="RefSeq" id="XP_024322058.1">
    <property type="nucleotide sequence ID" value="XM_024470589.1"/>
</dbReference>
<dbReference type="AlphaFoldDB" id="A0A177A3K1"/>
<dbReference type="EMBL" id="KV441402">
    <property type="protein sequence ID" value="OAF56766.1"/>
    <property type="molecule type" value="Genomic_DNA"/>
</dbReference>
<dbReference type="PROSITE" id="PS50048">
    <property type="entry name" value="ZN2_CY6_FUNGAL_2"/>
    <property type="match status" value="1"/>
</dbReference>
<dbReference type="PANTHER" id="PTHR37534">
    <property type="entry name" value="TRANSCRIPTIONAL ACTIVATOR PROTEIN UGA3"/>
    <property type="match status" value="1"/>
</dbReference>
<keyword evidence="2" id="KW-0539">Nucleus</keyword>
<protein>
    <recommendedName>
        <fullName evidence="4">Zn(2)-C6 fungal-type domain-containing protein</fullName>
    </recommendedName>
</protein>
<accession>A0A177A3K1</accession>
<dbReference type="SMART" id="SM00066">
    <property type="entry name" value="GAL4"/>
    <property type="match status" value="1"/>
</dbReference>
<feature type="compositionally biased region" description="Polar residues" evidence="3">
    <location>
        <begin position="129"/>
        <end position="138"/>
    </location>
</feature>